<feature type="chain" id="PRO_5017850031" description="FAD:protein FMN transferase" evidence="12">
    <location>
        <begin position="21"/>
        <end position="346"/>
    </location>
</feature>
<keyword evidence="7 10" id="KW-0460">Magnesium</keyword>
<evidence type="ECO:0000313" key="14">
    <source>
        <dbReference type="Proteomes" id="UP000275137"/>
    </source>
</evidence>
<comment type="subcellular location">
    <subcellularLocation>
        <location evidence="12">Cell inner membrane</location>
        <topology evidence="12">Lipid-anchor</topology>
        <orientation evidence="12">Periplasmic side</orientation>
    </subcellularLocation>
</comment>
<gene>
    <name evidence="13" type="ORF">ED236_04580</name>
</gene>
<evidence type="ECO:0000256" key="10">
    <source>
        <dbReference type="PIRNR" id="PIRNR006268"/>
    </source>
</evidence>
<organism evidence="13 14">
    <name type="scientific">Pseudomethylobacillus aquaticus</name>
    <dbReference type="NCBI Taxonomy" id="2676064"/>
    <lineage>
        <taxon>Bacteria</taxon>
        <taxon>Pseudomonadati</taxon>
        <taxon>Pseudomonadota</taxon>
        <taxon>Betaproteobacteria</taxon>
        <taxon>Nitrosomonadales</taxon>
        <taxon>Methylophilaceae</taxon>
        <taxon>Pseudomethylobacillus</taxon>
    </lineage>
</organism>
<dbReference type="AlphaFoldDB" id="A0A3N0V2H3"/>
<dbReference type="Pfam" id="PF02424">
    <property type="entry name" value="ApbE"/>
    <property type="match status" value="1"/>
</dbReference>
<sequence>MRWLARQLSLTVLLLLGACADPPLYQAQSYVFGTLVDISIYGAPEAQARAAADAVLKDFQTLHQRLHAWQPDSELSQLNRALARGETAPVAADLADMLNDASQLSARAGGLFNPAIGGLIRQWGFQRDEYTPVDIDPVRVEALVAAAPRMSDLHIESGSIRSDNPAVQLDLGGYAKGLALDRALRQLRQAGIQHALVNIGGNVIALGQHGERPWNVGIQHPRQPGAMATVALQDGWAIGTSGDYQRYFELDGQRYCHLIDPRSGYPAQHTQAVTVLIPPGPQAGTLSDVASKPIFIAAQQQRAQVAQAMQVQHVLVVDEHGQRFLSRAMADRLNWLDKHAKTQLLF</sequence>
<evidence type="ECO:0000256" key="6">
    <source>
        <dbReference type="ARBA" id="ARBA00022827"/>
    </source>
</evidence>
<comment type="cofactor">
    <cofactor evidence="11">
        <name>Mg(2+)</name>
        <dbReference type="ChEBI" id="CHEBI:18420"/>
    </cofactor>
    <cofactor evidence="11">
        <name>Mn(2+)</name>
        <dbReference type="ChEBI" id="CHEBI:29035"/>
    </cofactor>
    <text evidence="11">Magnesium. Can also use manganese.</text>
</comment>
<feature type="binding site" evidence="11">
    <location>
        <position position="173"/>
    </location>
    <ligand>
        <name>Mg(2+)</name>
        <dbReference type="ChEBI" id="CHEBI:18420"/>
    </ligand>
</feature>
<evidence type="ECO:0000256" key="12">
    <source>
        <dbReference type="RuleBase" id="RU363002"/>
    </source>
</evidence>
<comment type="similarity">
    <text evidence="10 12">Belongs to the ApbE family.</text>
</comment>
<dbReference type="EC" id="2.7.1.180" evidence="1 10"/>
<evidence type="ECO:0000256" key="11">
    <source>
        <dbReference type="PIRSR" id="PIRSR006268-2"/>
    </source>
</evidence>
<dbReference type="GO" id="GO:0005886">
    <property type="term" value="C:plasma membrane"/>
    <property type="evidence" value="ECO:0007669"/>
    <property type="project" value="UniProtKB-SubCell"/>
</dbReference>
<keyword evidence="5 10" id="KW-0479">Metal-binding</keyword>
<protein>
    <recommendedName>
        <fullName evidence="2 10">FAD:protein FMN transferase</fullName>
        <ecNumber evidence="1 10">2.7.1.180</ecNumber>
    </recommendedName>
    <alternativeName>
        <fullName evidence="8 10">Flavin transferase</fullName>
    </alternativeName>
</protein>
<dbReference type="PROSITE" id="PS51257">
    <property type="entry name" value="PROKAR_LIPOPROTEIN"/>
    <property type="match status" value="1"/>
</dbReference>
<dbReference type="Proteomes" id="UP000275137">
    <property type="component" value="Unassembled WGS sequence"/>
</dbReference>
<dbReference type="PANTHER" id="PTHR30040:SF2">
    <property type="entry name" value="FAD:PROTEIN FMN TRANSFERASE"/>
    <property type="match status" value="1"/>
</dbReference>
<keyword evidence="12" id="KW-0449">Lipoprotein</keyword>
<accession>A0A3N0V2H3</accession>
<feature type="binding site" evidence="11">
    <location>
        <position position="288"/>
    </location>
    <ligand>
        <name>Mg(2+)</name>
        <dbReference type="ChEBI" id="CHEBI:18420"/>
    </ligand>
</feature>
<keyword evidence="12" id="KW-0997">Cell inner membrane</keyword>
<evidence type="ECO:0000256" key="2">
    <source>
        <dbReference type="ARBA" id="ARBA00016337"/>
    </source>
</evidence>
<evidence type="ECO:0000256" key="4">
    <source>
        <dbReference type="ARBA" id="ARBA00022679"/>
    </source>
</evidence>
<name>A0A3N0V2H3_9PROT</name>
<feature type="signal peptide" evidence="12">
    <location>
        <begin position="1"/>
        <end position="20"/>
    </location>
</feature>
<dbReference type="EMBL" id="RJVP01000002">
    <property type="protein sequence ID" value="ROH86980.1"/>
    <property type="molecule type" value="Genomic_DNA"/>
</dbReference>
<dbReference type="GO" id="GO:0046872">
    <property type="term" value="F:metal ion binding"/>
    <property type="evidence" value="ECO:0007669"/>
    <property type="project" value="UniProtKB-UniRule"/>
</dbReference>
<evidence type="ECO:0000256" key="1">
    <source>
        <dbReference type="ARBA" id="ARBA00011955"/>
    </source>
</evidence>
<proteinExistence type="inferred from homology"/>
<evidence type="ECO:0000256" key="5">
    <source>
        <dbReference type="ARBA" id="ARBA00022723"/>
    </source>
</evidence>
<keyword evidence="12" id="KW-0732">Signal</keyword>
<dbReference type="Gene3D" id="3.10.520.10">
    <property type="entry name" value="ApbE-like domains"/>
    <property type="match status" value="1"/>
</dbReference>
<keyword evidence="4 10" id="KW-0808">Transferase</keyword>
<evidence type="ECO:0000256" key="7">
    <source>
        <dbReference type="ARBA" id="ARBA00022842"/>
    </source>
</evidence>
<dbReference type="RefSeq" id="WP_123236788.1">
    <property type="nucleotide sequence ID" value="NZ_RJVP01000002.1"/>
</dbReference>
<dbReference type="GO" id="GO:0016740">
    <property type="term" value="F:transferase activity"/>
    <property type="evidence" value="ECO:0007669"/>
    <property type="project" value="UniProtKB-UniRule"/>
</dbReference>
<keyword evidence="6 10" id="KW-0274">FAD</keyword>
<evidence type="ECO:0000256" key="8">
    <source>
        <dbReference type="ARBA" id="ARBA00031306"/>
    </source>
</evidence>
<dbReference type="PANTHER" id="PTHR30040">
    <property type="entry name" value="THIAMINE BIOSYNTHESIS LIPOPROTEIN APBE"/>
    <property type="match status" value="1"/>
</dbReference>
<dbReference type="InterPro" id="IPR024932">
    <property type="entry name" value="ApbE"/>
</dbReference>
<comment type="catalytic activity">
    <reaction evidence="9 10 12">
        <text>L-threonyl-[protein] + FAD = FMN-L-threonyl-[protein] + AMP + H(+)</text>
        <dbReference type="Rhea" id="RHEA:36847"/>
        <dbReference type="Rhea" id="RHEA-COMP:11060"/>
        <dbReference type="Rhea" id="RHEA-COMP:11061"/>
        <dbReference type="ChEBI" id="CHEBI:15378"/>
        <dbReference type="ChEBI" id="CHEBI:30013"/>
        <dbReference type="ChEBI" id="CHEBI:57692"/>
        <dbReference type="ChEBI" id="CHEBI:74257"/>
        <dbReference type="ChEBI" id="CHEBI:456215"/>
        <dbReference type="EC" id="2.7.1.180"/>
    </reaction>
</comment>
<dbReference type="SUPFAM" id="SSF143631">
    <property type="entry name" value="ApbE-like"/>
    <property type="match status" value="1"/>
</dbReference>
<dbReference type="InterPro" id="IPR003374">
    <property type="entry name" value="ApbE-like_sf"/>
</dbReference>
<evidence type="ECO:0000313" key="13">
    <source>
        <dbReference type="EMBL" id="ROH86980.1"/>
    </source>
</evidence>
<comment type="caution">
    <text evidence="13">The sequence shown here is derived from an EMBL/GenBank/DDBJ whole genome shotgun (WGS) entry which is preliminary data.</text>
</comment>
<reference evidence="13 14" key="1">
    <citation type="submission" date="2018-10" db="EMBL/GenBank/DDBJ databases">
        <authorList>
            <person name="Chen W.-M."/>
        </authorList>
    </citation>
    <scope>NUCLEOTIDE SEQUENCE [LARGE SCALE GENOMIC DNA]</scope>
    <source>
        <strain evidence="13 14">H-5</strain>
    </source>
</reference>
<keyword evidence="14" id="KW-1185">Reference proteome</keyword>
<dbReference type="PIRSF" id="PIRSF006268">
    <property type="entry name" value="ApbE"/>
    <property type="match status" value="1"/>
</dbReference>
<keyword evidence="3 10" id="KW-0285">Flavoprotein</keyword>
<evidence type="ECO:0000256" key="9">
    <source>
        <dbReference type="ARBA" id="ARBA00048540"/>
    </source>
</evidence>
<keyword evidence="12" id="KW-1003">Cell membrane</keyword>
<comment type="function">
    <text evidence="12">Flavin transferase that catalyzes the transfer of the FMN moiety of FAD and its covalent binding to the hydroxyl group of a threonine residue in a target flavoprotein.</text>
</comment>
<keyword evidence="12" id="KW-0472">Membrane</keyword>
<evidence type="ECO:0000256" key="3">
    <source>
        <dbReference type="ARBA" id="ARBA00022630"/>
    </source>
</evidence>